<evidence type="ECO:0000313" key="7">
    <source>
        <dbReference type="Proteomes" id="UP000005496"/>
    </source>
</evidence>
<keyword evidence="2" id="KW-0812">Transmembrane</keyword>
<sequence length="395" mass="42276">MHKKFFLACLFSLALFLALQGMAFADVDVEEIIEDPHLLEEAIQSAHESGHLDKDDPEGYLGIPGAPQINLFIAFIWAIVVGWIFSTVGAFGGIAAGIGHISIYGLGAYADKFEGKSAAINTAVTDSIRVSNQFMVGFSALVSTLNYWKLGRLVIPVGIALAIGSILGSYLVPTLTAGRISFEDYISLFGIFVLALGCWMFYQTTPRGQKSKKKAKEAAQAFEETMKRKRSGEAIDTSELGVKMTSFNPKKISFAFYGVEFSFNPLFPILGGFVIAAIAAFLGVGGGFMLVPFITAVAGLPMYLAAGTSALAVLVGMITAILSYLAAGVLVHWSLIGTQLVGIFIGSMIGPRTSQYIPEKVLTRIFIVLAFYVGINYIIMGITGTQIHEFLAGAG</sequence>
<protein>
    <recommendedName>
        <fullName evidence="5">Probable membrane transporter protein</fullName>
    </recommendedName>
</protein>
<gene>
    <name evidence="6" type="ORF">Dthio_PD1398</name>
</gene>
<evidence type="ECO:0000256" key="4">
    <source>
        <dbReference type="ARBA" id="ARBA00023136"/>
    </source>
</evidence>
<dbReference type="InterPro" id="IPR051598">
    <property type="entry name" value="TSUP/Inactive_protease-like"/>
</dbReference>
<dbReference type="Pfam" id="PF01925">
    <property type="entry name" value="TauE"/>
    <property type="match status" value="1"/>
</dbReference>
<evidence type="ECO:0000256" key="5">
    <source>
        <dbReference type="RuleBase" id="RU363041"/>
    </source>
</evidence>
<comment type="caution">
    <text evidence="6">The sequence shown here is derived from an EMBL/GenBank/DDBJ whole genome shotgun (WGS) entry which is preliminary data.</text>
</comment>
<dbReference type="OrthoDB" id="9793791at2"/>
<keyword evidence="3" id="KW-1133">Transmembrane helix</keyword>
<dbReference type="PANTHER" id="PTHR43701">
    <property type="entry name" value="MEMBRANE TRANSPORTER PROTEIN MJ0441-RELATED"/>
    <property type="match status" value="1"/>
</dbReference>
<keyword evidence="7" id="KW-1185">Reference proteome</keyword>
<comment type="subcellular location">
    <subcellularLocation>
        <location evidence="5">Cell membrane</location>
        <topology evidence="5">Multi-pass membrane protein</topology>
    </subcellularLocation>
    <subcellularLocation>
        <location evidence="1">Membrane</location>
        <topology evidence="1">Multi-pass membrane protein</topology>
    </subcellularLocation>
</comment>
<dbReference type="EMBL" id="ACJN02000003">
    <property type="protein sequence ID" value="EFI34059.1"/>
    <property type="molecule type" value="Genomic_DNA"/>
</dbReference>
<keyword evidence="4" id="KW-0472">Membrane</keyword>
<dbReference type="Proteomes" id="UP000005496">
    <property type="component" value="Unassembled WGS sequence"/>
</dbReference>
<dbReference type="InterPro" id="IPR002781">
    <property type="entry name" value="TM_pro_TauE-like"/>
</dbReference>
<evidence type="ECO:0000256" key="3">
    <source>
        <dbReference type="ARBA" id="ARBA00022989"/>
    </source>
</evidence>
<dbReference type="RefSeq" id="WP_008871408.1">
    <property type="nucleotide sequence ID" value="NZ_ACJN02000003.1"/>
</dbReference>
<evidence type="ECO:0000313" key="6">
    <source>
        <dbReference type="EMBL" id="EFI34059.1"/>
    </source>
</evidence>
<evidence type="ECO:0000256" key="1">
    <source>
        <dbReference type="ARBA" id="ARBA00004141"/>
    </source>
</evidence>
<dbReference type="eggNOG" id="COG0730">
    <property type="taxonomic scope" value="Bacteria"/>
</dbReference>
<comment type="similarity">
    <text evidence="5">Belongs to the 4-toluene sulfonate uptake permease (TSUP) (TC 2.A.102) family.</text>
</comment>
<accession>D6STP3</accession>
<reference evidence="6" key="1">
    <citation type="submission" date="2010-05" db="EMBL/GenBank/DDBJ databases">
        <title>The draft genome of Desulfonatronospira thiodismutans ASO3-1.</title>
        <authorList>
            <consortium name="US DOE Joint Genome Institute (JGI-PGF)"/>
            <person name="Lucas S."/>
            <person name="Copeland A."/>
            <person name="Lapidus A."/>
            <person name="Cheng J.-F."/>
            <person name="Bruce D."/>
            <person name="Goodwin L."/>
            <person name="Pitluck S."/>
            <person name="Chertkov O."/>
            <person name="Brettin T."/>
            <person name="Detter J.C."/>
            <person name="Han C."/>
            <person name="Land M.L."/>
            <person name="Hauser L."/>
            <person name="Kyrpides N."/>
            <person name="Mikhailova N."/>
            <person name="Muyzer G."/>
            <person name="Woyke T."/>
        </authorList>
    </citation>
    <scope>NUCLEOTIDE SEQUENCE [LARGE SCALE GENOMIC DNA]</scope>
    <source>
        <strain evidence="6">ASO3-1</strain>
    </source>
</reference>
<dbReference type="AlphaFoldDB" id="D6STP3"/>
<name>D6STP3_9BACT</name>
<organism evidence="6 7">
    <name type="scientific">Desulfonatronospira thiodismutans ASO3-1</name>
    <dbReference type="NCBI Taxonomy" id="555779"/>
    <lineage>
        <taxon>Bacteria</taxon>
        <taxon>Pseudomonadati</taxon>
        <taxon>Thermodesulfobacteriota</taxon>
        <taxon>Desulfovibrionia</taxon>
        <taxon>Desulfovibrionales</taxon>
        <taxon>Desulfonatronovibrionaceae</taxon>
        <taxon>Desulfonatronospira</taxon>
    </lineage>
</organism>
<dbReference type="GO" id="GO:0005886">
    <property type="term" value="C:plasma membrane"/>
    <property type="evidence" value="ECO:0007669"/>
    <property type="project" value="UniProtKB-SubCell"/>
</dbReference>
<keyword evidence="5" id="KW-1003">Cell membrane</keyword>
<dbReference type="PANTHER" id="PTHR43701:SF2">
    <property type="entry name" value="MEMBRANE TRANSPORTER PROTEIN YJNA-RELATED"/>
    <property type="match status" value="1"/>
</dbReference>
<proteinExistence type="inferred from homology"/>
<evidence type="ECO:0000256" key="2">
    <source>
        <dbReference type="ARBA" id="ARBA00022692"/>
    </source>
</evidence>